<keyword evidence="3" id="KW-0732">Signal</keyword>
<dbReference type="SUPFAM" id="SSF109998">
    <property type="entry name" value="Triger factor/SurA peptide-binding domain-like"/>
    <property type="match status" value="1"/>
</dbReference>
<keyword evidence="5" id="KW-1185">Reference proteome</keyword>
<feature type="region of interest" description="Disordered" evidence="2">
    <location>
        <begin position="212"/>
        <end position="251"/>
    </location>
</feature>
<protein>
    <submittedName>
        <fullName evidence="4">SurA-like protein</fullName>
    </submittedName>
</protein>
<dbReference type="AlphaFoldDB" id="A0A419UWD8"/>
<organism evidence="4 5">
    <name type="scientific">Sinobaca qinghaiensis</name>
    <dbReference type="NCBI Taxonomy" id="342944"/>
    <lineage>
        <taxon>Bacteria</taxon>
        <taxon>Bacillati</taxon>
        <taxon>Bacillota</taxon>
        <taxon>Bacilli</taxon>
        <taxon>Bacillales</taxon>
        <taxon>Sporolactobacillaceae</taxon>
        <taxon>Sinobaca</taxon>
    </lineage>
</organism>
<accession>A0A419UWD8</accession>
<evidence type="ECO:0000256" key="3">
    <source>
        <dbReference type="SAM" id="SignalP"/>
    </source>
</evidence>
<gene>
    <name evidence="4" type="ORF">ATL39_2863</name>
</gene>
<dbReference type="InterPro" id="IPR050245">
    <property type="entry name" value="PrsA_foldase"/>
</dbReference>
<keyword evidence="1" id="KW-0175">Coiled coil</keyword>
<dbReference type="EMBL" id="RAPK01000011">
    <property type="protein sequence ID" value="RKD69445.1"/>
    <property type="molecule type" value="Genomic_DNA"/>
</dbReference>
<feature type="coiled-coil region" evidence="1">
    <location>
        <begin position="97"/>
        <end position="151"/>
    </location>
</feature>
<evidence type="ECO:0000313" key="5">
    <source>
        <dbReference type="Proteomes" id="UP000285120"/>
    </source>
</evidence>
<feature type="chain" id="PRO_5038884867" evidence="3">
    <location>
        <begin position="20"/>
        <end position="265"/>
    </location>
</feature>
<dbReference type="Proteomes" id="UP000285120">
    <property type="component" value="Unassembled WGS sequence"/>
</dbReference>
<feature type="compositionally biased region" description="Basic and acidic residues" evidence="2">
    <location>
        <begin position="227"/>
        <end position="251"/>
    </location>
</feature>
<dbReference type="OrthoDB" id="4775280at2"/>
<dbReference type="RefSeq" id="WP_120194018.1">
    <property type="nucleotide sequence ID" value="NZ_RAPK01000011.1"/>
</dbReference>
<dbReference type="PANTHER" id="PTHR47245:SF2">
    <property type="entry name" value="PEPTIDYL-PROLYL CIS-TRANS ISOMERASE HP_0175-RELATED"/>
    <property type="match status" value="1"/>
</dbReference>
<evidence type="ECO:0000313" key="4">
    <source>
        <dbReference type="EMBL" id="RKD69445.1"/>
    </source>
</evidence>
<dbReference type="Pfam" id="PF13624">
    <property type="entry name" value="SurA_N_3"/>
    <property type="match status" value="1"/>
</dbReference>
<dbReference type="Gene3D" id="1.10.4030.10">
    <property type="entry name" value="Porin chaperone SurA, peptide-binding domain"/>
    <property type="match status" value="1"/>
</dbReference>
<feature type="signal peptide" evidence="3">
    <location>
        <begin position="1"/>
        <end position="19"/>
    </location>
</feature>
<name>A0A419UWD8_9BACL</name>
<dbReference type="InterPro" id="IPR027304">
    <property type="entry name" value="Trigger_fact/SurA_dom_sf"/>
</dbReference>
<reference evidence="4 5" key="1">
    <citation type="submission" date="2018-09" db="EMBL/GenBank/DDBJ databases">
        <title>Genomic Encyclopedia of Archaeal and Bacterial Type Strains, Phase II (KMG-II): from individual species to whole genera.</title>
        <authorList>
            <person name="Goeker M."/>
        </authorList>
    </citation>
    <scope>NUCLEOTIDE SEQUENCE [LARGE SCALE GENOMIC DNA]</scope>
    <source>
        <strain evidence="4 5">DSM 17008</strain>
    </source>
</reference>
<comment type="caution">
    <text evidence="4">The sequence shown here is derived from an EMBL/GenBank/DDBJ whole genome shotgun (WGS) entry which is preliminary data.</text>
</comment>
<dbReference type="PROSITE" id="PS51257">
    <property type="entry name" value="PROKAR_LIPOPROTEIN"/>
    <property type="match status" value="1"/>
</dbReference>
<evidence type="ECO:0000256" key="2">
    <source>
        <dbReference type="SAM" id="MobiDB-lite"/>
    </source>
</evidence>
<feature type="region of interest" description="Disordered" evidence="2">
    <location>
        <begin position="23"/>
        <end position="63"/>
    </location>
</feature>
<dbReference type="PANTHER" id="PTHR47245">
    <property type="entry name" value="PEPTIDYLPROLYL ISOMERASE"/>
    <property type="match status" value="1"/>
</dbReference>
<evidence type="ECO:0000256" key="1">
    <source>
        <dbReference type="SAM" id="Coils"/>
    </source>
</evidence>
<feature type="compositionally biased region" description="Acidic residues" evidence="2">
    <location>
        <begin position="24"/>
        <end position="50"/>
    </location>
</feature>
<proteinExistence type="predicted"/>
<sequence length="265" mass="29794">MSKKWLLTASMAISLSVIAACGGESEEEAGSDEEQQQEESAESEGQEAEQEQPQAPEVNLDDVPDVVAEVNGEEITKDEFESAYTTTLSMFSMQGMNLEEQDENGEMEAELKASTAEQLVGQRLLVQEAENRDYEADADEVDEILNQQKDQFENDEDYQAALEEQGFTEDDFRAQIEESLRVEQLIEEESQDIEVSEDEIDEQIVALEEQQAAVAEQAGEDAPEAQTPERDQVEEEVRSQKENERVQELVTELRDEADVTINLDN</sequence>